<dbReference type="EMBL" id="JAWHTF010000004">
    <property type="protein sequence ID" value="MDU8886235.1"/>
    <property type="molecule type" value="Genomic_DNA"/>
</dbReference>
<dbReference type="InterPro" id="IPR015890">
    <property type="entry name" value="Chorismate_C"/>
</dbReference>
<evidence type="ECO:0000313" key="2">
    <source>
        <dbReference type="EMBL" id="MDU8886235.1"/>
    </source>
</evidence>
<dbReference type="SUPFAM" id="SSF56322">
    <property type="entry name" value="ADC synthase"/>
    <property type="match status" value="1"/>
</dbReference>
<evidence type="ECO:0000259" key="1">
    <source>
        <dbReference type="Pfam" id="PF00425"/>
    </source>
</evidence>
<evidence type="ECO:0000313" key="3">
    <source>
        <dbReference type="Proteomes" id="UP001268651"/>
    </source>
</evidence>
<dbReference type="PANTHER" id="PTHR42839">
    <property type="entry name" value="ISOCHORISMATE SYNTHASE ENTC"/>
    <property type="match status" value="1"/>
</dbReference>
<feature type="domain" description="Chorismate-utilising enzyme C-terminal" evidence="1">
    <location>
        <begin position="100"/>
        <end position="303"/>
    </location>
</feature>
<dbReference type="Pfam" id="PF00425">
    <property type="entry name" value="Chorismate_bind"/>
    <property type="match status" value="2"/>
</dbReference>
<dbReference type="InterPro" id="IPR005801">
    <property type="entry name" value="ADC_synthase"/>
</dbReference>
<dbReference type="Proteomes" id="UP001268651">
    <property type="component" value="Unassembled WGS sequence"/>
</dbReference>
<reference evidence="2 3" key="1">
    <citation type="submission" date="2023-10" db="EMBL/GenBank/DDBJ databases">
        <title>Marimonas sp. nov. isolated from tidal mud flat.</title>
        <authorList>
            <person name="Jaincy N.J."/>
            <person name="Srinivasan S."/>
            <person name="Lee S.-S."/>
        </authorList>
    </citation>
    <scope>NUCLEOTIDE SEQUENCE [LARGE SCALE GENOMIC DNA]</scope>
    <source>
        <strain evidence="2 3">MJ-SS3</strain>
    </source>
</reference>
<comment type="caution">
    <text evidence="2">The sequence shown here is derived from an EMBL/GenBank/DDBJ whole genome shotgun (WGS) entry which is preliminary data.</text>
</comment>
<organism evidence="2 3">
    <name type="scientific">Gilvirhabdus luticola</name>
    <dbReference type="NCBI Taxonomy" id="3079858"/>
    <lineage>
        <taxon>Bacteria</taxon>
        <taxon>Pseudomonadati</taxon>
        <taxon>Bacteroidota</taxon>
        <taxon>Flavobacteriia</taxon>
        <taxon>Flavobacteriales</taxon>
        <taxon>Flavobacteriaceae</taxon>
        <taxon>Gilvirhabdus</taxon>
    </lineage>
</organism>
<dbReference type="PANTHER" id="PTHR42839:SF2">
    <property type="entry name" value="ISOCHORISMATE SYNTHASE ENTC"/>
    <property type="match status" value="1"/>
</dbReference>
<feature type="domain" description="Chorismate-utilising enzyme C-terminal" evidence="1">
    <location>
        <begin position="316"/>
        <end position="363"/>
    </location>
</feature>
<proteinExistence type="predicted"/>
<dbReference type="Gene3D" id="3.60.120.10">
    <property type="entry name" value="Anthranilate synthase"/>
    <property type="match status" value="1"/>
</dbReference>
<sequence>MTSEDFFENLKHQFDNELPFVVYRKPNESEVKCLLQQDAALHTTKEFTESGFVFAPFDTKEEVVLIPFKNSIKYGIVMSSAVETLHNQKSLNQVKNNIEKQHHLNLVDKAIKATQSGHLLKVIASRVETVTLKDSNVIGTFKRLLNTYSTAFVYCWYHPKVGLWLGASPETLLRVEGNQFTTMALAGTLKDEGTLDVEWGNKEKDEHQLVVDFIVDKLHLFSDRIKTFKTETVRAGNILHLKTKITGIFKNNIHQIITVLHPTPAVCGQPKELAKQFILENENYNREYYTGFLGELNLKQKMSRNSNRKNVENNAYISIKNVSDLFVNLRCMQIKNNQALIYVGGGITKDSVALDEWDETVLKTLVMKKVLQ</sequence>
<protein>
    <submittedName>
        <fullName evidence="2">Chorismate-binding protein</fullName>
    </submittedName>
</protein>
<keyword evidence="3" id="KW-1185">Reference proteome</keyword>
<gene>
    <name evidence="2" type="ORF">RXV94_08690</name>
</gene>
<name>A0ABU3U772_9FLAO</name>
<dbReference type="RefSeq" id="WP_316662196.1">
    <property type="nucleotide sequence ID" value="NZ_JAWHTF010000004.1"/>
</dbReference>
<accession>A0ABU3U772</accession>